<gene>
    <name evidence="3" type="ORF">COMA2_10101</name>
</gene>
<dbReference type="OrthoDB" id="341285at2"/>
<feature type="transmembrane region" description="Helical" evidence="2">
    <location>
        <begin position="12"/>
        <end position="33"/>
    </location>
</feature>
<feature type="region of interest" description="Disordered" evidence="1">
    <location>
        <begin position="176"/>
        <end position="198"/>
    </location>
</feature>
<dbReference type="EMBL" id="CZPZ01000001">
    <property type="protein sequence ID" value="CUS31437.1"/>
    <property type="molecule type" value="Genomic_DNA"/>
</dbReference>
<proteinExistence type="predicted"/>
<evidence type="ECO:0000256" key="1">
    <source>
        <dbReference type="SAM" id="MobiDB-lite"/>
    </source>
</evidence>
<keyword evidence="2" id="KW-0812">Transmembrane</keyword>
<dbReference type="Proteomes" id="UP000198736">
    <property type="component" value="Unassembled WGS sequence"/>
</dbReference>
<protein>
    <recommendedName>
        <fullName evidence="5">General secretion pathway protein C</fullName>
    </recommendedName>
</protein>
<name>A0A0S4L3Y4_9BACT</name>
<feature type="compositionally biased region" description="Low complexity" evidence="1">
    <location>
        <begin position="176"/>
        <end position="196"/>
    </location>
</feature>
<accession>A0A0S4L3Y4</accession>
<dbReference type="RefSeq" id="WP_090893662.1">
    <property type="nucleotide sequence ID" value="NZ_CZPZ01000001.1"/>
</dbReference>
<sequence>MASLLHQHRRRIGLFICLVGSGLLIAHSINAFVAEALYVIPTHSVGSGDDRRTASLLASYSPTQAVEDVRASGLFVLPTAPQDGVTNANGRGSSSGRPVRASLGLAARMRVLGIVLGDQRGVFAIVEELASKQQMLYRVHDQVLDLGEVSEIRRNGILVRQGDLEELLELAMWENPAAPGGSTAPAPSAAQTPTGGVPLRKVVDRREVEQAMNDLPKLLSQARAVPHMVNGNVNGFRLDYIAPTSFYEKIGVQTGDVLQRVNGVDIRDPSTMLNLLQQLKNEQIVKLDMLRNNQRSTITYELR</sequence>
<dbReference type="InterPro" id="IPR036034">
    <property type="entry name" value="PDZ_sf"/>
</dbReference>
<evidence type="ECO:0000313" key="4">
    <source>
        <dbReference type="Proteomes" id="UP000198736"/>
    </source>
</evidence>
<keyword evidence="4" id="KW-1185">Reference proteome</keyword>
<reference evidence="4" key="1">
    <citation type="submission" date="2015-10" db="EMBL/GenBank/DDBJ databases">
        <authorList>
            <person name="Luecker S."/>
            <person name="Luecker S."/>
        </authorList>
    </citation>
    <scope>NUCLEOTIDE SEQUENCE [LARGE SCALE GENOMIC DNA]</scope>
</reference>
<dbReference type="SUPFAM" id="SSF50156">
    <property type="entry name" value="PDZ domain-like"/>
    <property type="match status" value="1"/>
</dbReference>
<organism evidence="3 4">
    <name type="scientific">Candidatus Nitrospira nitrificans</name>
    <dbReference type="NCBI Taxonomy" id="1742973"/>
    <lineage>
        <taxon>Bacteria</taxon>
        <taxon>Pseudomonadati</taxon>
        <taxon>Nitrospirota</taxon>
        <taxon>Nitrospiria</taxon>
        <taxon>Nitrospirales</taxon>
        <taxon>Nitrospiraceae</taxon>
        <taxon>Nitrospira</taxon>
    </lineage>
</organism>
<dbReference type="STRING" id="1742973.COMA2_10101"/>
<dbReference type="AlphaFoldDB" id="A0A0S4L3Y4"/>
<evidence type="ECO:0000256" key="2">
    <source>
        <dbReference type="SAM" id="Phobius"/>
    </source>
</evidence>
<keyword evidence="2" id="KW-1133">Transmembrane helix</keyword>
<keyword evidence="2" id="KW-0472">Membrane</keyword>
<evidence type="ECO:0008006" key="5">
    <source>
        <dbReference type="Google" id="ProtNLM"/>
    </source>
</evidence>
<dbReference type="Gene3D" id="2.30.42.10">
    <property type="match status" value="1"/>
</dbReference>
<evidence type="ECO:0000313" key="3">
    <source>
        <dbReference type="EMBL" id="CUS31437.1"/>
    </source>
</evidence>